<dbReference type="Proteomes" id="UP000566819">
    <property type="component" value="Unassembled WGS sequence"/>
</dbReference>
<gene>
    <name evidence="2" type="ORF">G7Y89_g13140</name>
</gene>
<accession>A0A8H4R8T7</accession>
<feature type="signal peptide" evidence="1">
    <location>
        <begin position="1"/>
        <end position="18"/>
    </location>
</feature>
<name>A0A8H4R8T7_9HELO</name>
<feature type="chain" id="PRO_5034851978" evidence="1">
    <location>
        <begin position="19"/>
        <end position="248"/>
    </location>
</feature>
<keyword evidence="3" id="KW-1185">Reference proteome</keyword>
<organism evidence="2 3">
    <name type="scientific">Cudoniella acicularis</name>
    <dbReference type="NCBI Taxonomy" id="354080"/>
    <lineage>
        <taxon>Eukaryota</taxon>
        <taxon>Fungi</taxon>
        <taxon>Dikarya</taxon>
        <taxon>Ascomycota</taxon>
        <taxon>Pezizomycotina</taxon>
        <taxon>Leotiomycetes</taxon>
        <taxon>Helotiales</taxon>
        <taxon>Tricladiaceae</taxon>
        <taxon>Cudoniella</taxon>
    </lineage>
</organism>
<reference evidence="2 3" key="1">
    <citation type="submission" date="2020-03" db="EMBL/GenBank/DDBJ databases">
        <title>Draft Genome Sequence of Cudoniella acicularis.</title>
        <authorList>
            <person name="Buettner E."/>
            <person name="Kellner H."/>
        </authorList>
    </citation>
    <scope>NUCLEOTIDE SEQUENCE [LARGE SCALE GENOMIC DNA]</scope>
    <source>
        <strain evidence="2 3">DSM 108380</strain>
    </source>
</reference>
<protein>
    <submittedName>
        <fullName evidence="2">Uncharacterized protein</fullName>
    </submittedName>
</protein>
<dbReference type="AlphaFoldDB" id="A0A8H4R8T7"/>
<keyword evidence="1" id="KW-0732">Signal</keyword>
<proteinExistence type="predicted"/>
<evidence type="ECO:0000313" key="2">
    <source>
        <dbReference type="EMBL" id="KAF4625028.1"/>
    </source>
</evidence>
<dbReference type="OrthoDB" id="5386445at2759"/>
<comment type="caution">
    <text evidence="2">The sequence shown here is derived from an EMBL/GenBank/DDBJ whole genome shotgun (WGS) entry which is preliminary data.</text>
</comment>
<sequence>MKTPIVVILLVLIRLCIATDCNHDNVLRALLQRSTDASSFCATYLGHSSLSASVILYDITIVGGTYTQTYGPSEIATLFKPFSKTISTKTVTTSYKSQVPTREASSTQFSIPTPASYVATYPVSRISSACSCLSVSVQNIPVNVNCDNAPTQYVSTDTITEATVFTAIGGKSTTTLKVTNTITILTSTQTVTLPFPTVCPAMAEAQYIGVDGSPWFRSCSDSWGGSSTLSSGTATSLDNCIDQCVANN</sequence>
<evidence type="ECO:0000256" key="1">
    <source>
        <dbReference type="SAM" id="SignalP"/>
    </source>
</evidence>
<evidence type="ECO:0000313" key="3">
    <source>
        <dbReference type="Proteomes" id="UP000566819"/>
    </source>
</evidence>
<dbReference type="EMBL" id="JAAMPI010001483">
    <property type="protein sequence ID" value="KAF4625028.1"/>
    <property type="molecule type" value="Genomic_DNA"/>
</dbReference>